<keyword evidence="2" id="KW-1185">Reference proteome</keyword>
<organism evidence="1 2">
    <name type="scientific">Larinioides sclopetarius</name>
    <dbReference type="NCBI Taxonomy" id="280406"/>
    <lineage>
        <taxon>Eukaryota</taxon>
        <taxon>Metazoa</taxon>
        <taxon>Ecdysozoa</taxon>
        <taxon>Arthropoda</taxon>
        <taxon>Chelicerata</taxon>
        <taxon>Arachnida</taxon>
        <taxon>Araneae</taxon>
        <taxon>Araneomorphae</taxon>
        <taxon>Entelegynae</taxon>
        <taxon>Araneoidea</taxon>
        <taxon>Araneidae</taxon>
        <taxon>Larinioides</taxon>
    </lineage>
</organism>
<proteinExistence type="predicted"/>
<protein>
    <submittedName>
        <fullName evidence="1">Uncharacterized protein</fullName>
    </submittedName>
</protein>
<name>A0AAV1ZI77_9ARAC</name>
<dbReference type="AlphaFoldDB" id="A0AAV1ZI77"/>
<dbReference type="Proteomes" id="UP001497382">
    <property type="component" value="Unassembled WGS sequence"/>
</dbReference>
<evidence type="ECO:0000313" key="2">
    <source>
        <dbReference type="Proteomes" id="UP001497382"/>
    </source>
</evidence>
<sequence>MCNRGRSSPAVGSGLWRDYNVTGWLKMVSDEDQNGRPSTTSIDFNTTRVKKPIQDSRITLRLQVRISLEGVPRRPTRRKELDTVGFSGLLLASGPSVPPSAEVSASPHGLATCWGAPSEPEKALLLEELCCLLDSPRANVSKADVRLPSFFVSKAHSLVNSLSGLASPIIVPFAKQSSLGLFYPHTSLIPVHAPSRLYRR</sequence>
<dbReference type="EMBL" id="CAXIEN010000050">
    <property type="protein sequence ID" value="CAL1270761.1"/>
    <property type="molecule type" value="Genomic_DNA"/>
</dbReference>
<reference evidence="1 2" key="1">
    <citation type="submission" date="2024-04" db="EMBL/GenBank/DDBJ databases">
        <authorList>
            <person name="Rising A."/>
            <person name="Reimegard J."/>
            <person name="Sonavane S."/>
            <person name="Akerstrom W."/>
            <person name="Nylinder S."/>
            <person name="Hedman E."/>
            <person name="Kallberg Y."/>
        </authorList>
    </citation>
    <scope>NUCLEOTIDE SEQUENCE [LARGE SCALE GENOMIC DNA]</scope>
</reference>
<accession>A0AAV1ZI77</accession>
<evidence type="ECO:0000313" key="1">
    <source>
        <dbReference type="EMBL" id="CAL1270761.1"/>
    </source>
</evidence>
<gene>
    <name evidence="1" type="ORF">LARSCL_LOCUS5473</name>
</gene>
<comment type="caution">
    <text evidence="1">The sequence shown here is derived from an EMBL/GenBank/DDBJ whole genome shotgun (WGS) entry which is preliminary data.</text>
</comment>